<accession>A0A817RFZ2</accession>
<dbReference type="EMBL" id="CAJNYT010003334">
    <property type="protein sequence ID" value="CAF3551772.1"/>
    <property type="molecule type" value="Genomic_DNA"/>
</dbReference>
<protein>
    <submittedName>
        <fullName evidence="2">Uncharacterized protein</fullName>
    </submittedName>
</protein>
<evidence type="ECO:0000256" key="1">
    <source>
        <dbReference type="SAM" id="SignalP"/>
    </source>
</evidence>
<evidence type="ECO:0000313" key="4">
    <source>
        <dbReference type="EMBL" id="CAF3551772.1"/>
    </source>
</evidence>
<dbReference type="Proteomes" id="UP000663869">
    <property type="component" value="Unassembled WGS sequence"/>
</dbReference>
<gene>
    <name evidence="5" type="ORF">FME351_LOCUS30012</name>
    <name evidence="4" type="ORF">GRG538_LOCUS20276</name>
    <name evidence="6" type="ORF">KIK155_LOCUS32207</name>
    <name evidence="3" type="ORF">LUA448_LOCUS22313</name>
    <name evidence="2" type="ORF">TIS948_LOCUS14698</name>
</gene>
<feature type="signal peptide" evidence="1">
    <location>
        <begin position="1"/>
        <end position="20"/>
    </location>
</feature>
<keyword evidence="1" id="KW-0732">Signal</keyword>
<evidence type="ECO:0000313" key="2">
    <source>
        <dbReference type="EMBL" id="CAF3242156.1"/>
    </source>
</evidence>
<evidence type="ECO:0000313" key="7">
    <source>
        <dbReference type="Proteomes" id="UP000663825"/>
    </source>
</evidence>
<dbReference type="Proteomes" id="UP000663825">
    <property type="component" value="Unassembled WGS sequence"/>
</dbReference>
<dbReference type="Proteomes" id="UP000663865">
    <property type="component" value="Unassembled WGS sequence"/>
</dbReference>
<evidence type="ECO:0000313" key="5">
    <source>
        <dbReference type="EMBL" id="CAF3736582.1"/>
    </source>
</evidence>
<dbReference type="EMBL" id="CAJNYV010006043">
    <property type="protein sequence ID" value="CAF3796967.1"/>
    <property type="molecule type" value="Genomic_DNA"/>
</dbReference>
<dbReference type="EMBL" id="CAJNXB010002409">
    <property type="protein sequence ID" value="CAF3242156.1"/>
    <property type="molecule type" value="Genomic_DNA"/>
</dbReference>
<comment type="caution">
    <text evidence="2">The sequence shown here is derived from an EMBL/GenBank/DDBJ whole genome shotgun (WGS) entry which is preliminary data.</text>
</comment>
<feature type="chain" id="PRO_5036413906" evidence="1">
    <location>
        <begin position="21"/>
        <end position="134"/>
    </location>
</feature>
<dbReference type="AlphaFoldDB" id="A0A817RFZ2"/>
<evidence type="ECO:0000313" key="6">
    <source>
        <dbReference type="EMBL" id="CAF3796967.1"/>
    </source>
</evidence>
<dbReference type="OrthoDB" id="9971361at2759"/>
<evidence type="ECO:0000313" key="3">
    <source>
        <dbReference type="EMBL" id="CAF3456465.1"/>
    </source>
</evidence>
<dbReference type="Proteomes" id="UP000663833">
    <property type="component" value="Unassembled WGS sequence"/>
</dbReference>
<organism evidence="2 7">
    <name type="scientific">Rotaria socialis</name>
    <dbReference type="NCBI Taxonomy" id="392032"/>
    <lineage>
        <taxon>Eukaryota</taxon>
        <taxon>Metazoa</taxon>
        <taxon>Spiralia</taxon>
        <taxon>Gnathifera</taxon>
        <taxon>Rotifera</taxon>
        <taxon>Eurotatoria</taxon>
        <taxon>Bdelloidea</taxon>
        <taxon>Philodinida</taxon>
        <taxon>Philodinidae</taxon>
        <taxon>Rotaria</taxon>
    </lineage>
</organism>
<reference evidence="2" key="1">
    <citation type="submission" date="2021-02" db="EMBL/GenBank/DDBJ databases">
        <authorList>
            <person name="Nowell W R."/>
        </authorList>
    </citation>
    <scope>NUCLEOTIDE SEQUENCE</scope>
</reference>
<dbReference type="EMBL" id="CAJNYD010002915">
    <property type="protein sequence ID" value="CAF3456465.1"/>
    <property type="molecule type" value="Genomic_DNA"/>
</dbReference>
<dbReference type="Proteomes" id="UP000663872">
    <property type="component" value="Unassembled WGS sequence"/>
</dbReference>
<dbReference type="EMBL" id="CAJNYU010004256">
    <property type="protein sequence ID" value="CAF3736582.1"/>
    <property type="molecule type" value="Genomic_DNA"/>
</dbReference>
<sequence>MKLPVVILILTILTFSSTNGIAIDDFHCKVPTCRDFHYGLIKYQQHKHYVDVCYDTVYTLQSIPLKYGKCIDNKTGKLHPPCIYALANTIKSCITKLNGLSENVAKYYCGYTLMKYCAVHVGLDHIPLKFDYKI</sequence>
<name>A0A817RFZ2_9BILA</name>
<proteinExistence type="predicted"/>